<keyword evidence="3" id="KW-1185">Reference proteome</keyword>
<dbReference type="Proteomes" id="UP000034680">
    <property type="component" value="Unassembled WGS sequence"/>
</dbReference>
<sequence>MSRSRAPLVLGLTAAGGVGYYLYGAGGNAKVAEKQFEADVHKASAKVKGELPGRGEQFEKEAQATGRQAGAKLDETLAKTQAELQKGKAEAAAYAKDAKNATIQEIDKFDKKVEEKASQAKTGISSWFGGK</sequence>
<reference evidence="2 3" key="2">
    <citation type="submission" date="2015-05" db="EMBL/GenBank/DDBJ databases">
        <authorList>
            <person name="Morales-Cruz A."/>
            <person name="Amrine K.C."/>
            <person name="Cantu D."/>
        </authorList>
    </citation>
    <scope>NUCLEOTIDE SEQUENCE [LARGE SCALE GENOMIC DNA]</scope>
    <source>
        <strain evidence="2">DA912</strain>
    </source>
</reference>
<evidence type="ECO:0000313" key="3">
    <source>
        <dbReference type="Proteomes" id="UP000034680"/>
    </source>
</evidence>
<reference evidence="2 3" key="1">
    <citation type="submission" date="2015-05" db="EMBL/GenBank/DDBJ databases">
        <title>Distinctive expansion of gene families associated with plant cell wall degradation and secondary metabolism in the genomes of grapevine trunk pathogens.</title>
        <authorList>
            <person name="Lawrence D.P."/>
            <person name="Travadon R."/>
            <person name="Rolshausen P.E."/>
            <person name="Baumgartner K."/>
        </authorList>
    </citation>
    <scope>NUCLEOTIDE SEQUENCE [LARGE SCALE GENOMIC DNA]</scope>
    <source>
        <strain evidence="2">DA912</strain>
    </source>
</reference>
<dbReference type="EMBL" id="LCUC01000496">
    <property type="protein sequence ID" value="KKY30336.1"/>
    <property type="molecule type" value="Genomic_DNA"/>
</dbReference>
<comment type="caution">
    <text evidence="2">The sequence shown here is derived from an EMBL/GenBank/DDBJ whole genome shotgun (WGS) entry which is preliminary data.</text>
</comment>
<protein>
    <recommendedName>
        <fullName evidence="4">Calcofluor white hypersensitive protein</fullName>
    </recommendedName>
</protein>
<proteinExistence type="predicted"/>
<gene>
    <name evidence="2" type="ORF">UCDDA912_g09722</name>
</gene>
<evidence type="ECO:0000256" key="1">
    <source>
        <dbReference type="SAM" id="MobiDB-lite"/>
    </source>
</evidence>
<name>A0A0G2F810_9PEZI</name>
<evidence type="ECO:0000313" key="2">
    <source>
        <dbReference type="EMBL" id="KKY30336.1"/>
    </source>
</evidence>
<dbReference type="OrthoDB" id="5355126at2759"/>
<accession>A0A0G2F810</accession>
<feature type="compositionally biased region" description="Basic and acidic residues" evidence="1">
    <location>
        <begin position="47"/>
        <end position="62"/>
    </location>
</feature>
<dbReference type="AlphaFoldDB" id="A0A0G2F810"/>
<evidence type="ECO:0008006" key="4">
    <source>
        <dbReference type="Google" id="ProtNLM"/>
    </source>
</evidence>
<feature type="region of interest" description="Disordered" evidence="1">
    <location>
        <begin position="47"/>
        <end position="69"/>
    </location>
</feature>
<organism evidence="2 3">
    <name type="scientific">Diaporthe ampelina</name>
    <dbReference type="NCBI Taxonomy" id="1214573"/>
    <lineage>
        <taxon>Eukaryota</taxon>
        <taxon>Fungi</taxon>
        <taxon>Dikarya</taxon>
        <taxon>Ascomycota</taxon>
        <taxon>Pezizomycotina</taxon>
        <taxon>Sordariomycetes</taxon>
        <taxon>Sordariomycetidae</taxon>
        <taxon>Diaporthales</taxon>
        <taxon>Diaporthaceae</taxon>
        <taxon>Diaporthe</taxon>
    </lineage>
</organism>